<reference evidence="2" key="1">
    <citation type="submission" date="2020-10" db="EMBL/GenBank/DDBJ databases">
        <authorList>
            <person name="Gilroy R."/>
        </authorList>
    </citation>
    <scope>NUCLEOTIDE SEQUENCE</scope>
    <source>
        <strain evidence="2">CHK191-8634</strain>
    </source>
</reference>
<proteinExistence type="predicted"/>
<keyword evidence="1" id="KW-0472">Membrane</keyword>
<feature type="transmembrane region" description="Helical" evidence="1">
    <location>
        <begin position="6"/>
        <end position="25"/>
    </location>
</feature>
<reference evidence="2" key="2">
    <citation type="journal article" date="2021" name="PeerJ">
        <title>Extensive microbial diversity within the chicken gut microbiome revealed by metagenomics and culture.</title>
        <authorList>
            <person name="Gilroy R."/>
            <person name="Ravi A."/>
            <person name="Getino M."/>
            <person name="Pursley I."/>
            <person name="Horton D.L."/>
            <person name="Alikhan N.F."/>
            <person name="Baker D."/>
            <person name="Gharbi K."/>
            <person name="Hall N."/>
            <person name="Watson M."/>
            <person name="Adriaenssens E.M."/>
            <person name="Foster-Nyarko E."/>
            <person name="Jarju S."/>
            <person name="Secka A."/>
            <person name="Antonio M."/>
            <person name="Oren A."/>
            <person name="Chaudhuri R.R."/>
            <person name="La Ragione R."/>
            <person name="Hildebrand F."/>
            <person name="Pallen M.J."/>
        </authorList>
    </citation>
    <scope>NUCLEOTIDE SEQUENCE</scope>
    <source>
        <strain evidence="2">CHK191-8634</strain>
    </source>
</reference>
<dbReference type="EMBL" id="DVMR01000077">
    <property type="protein sequence ID" value="HIU44621.1"/>
    <property type="molecule type" value="Genomic_DNA"/>
</dbReference>
<keyword evidence="1" id="KW-0812">Transmembrane</keyword>
<comment type="caution">
    <text evidence="2">The sequence shown here is derived from an EMBL/GenBank/DDBJ whole genome shotgun (WGS) entry which is preliminary data.</text>
</comment>
<keyword evidence="1" id="KW-1133">Transmembrane helix</keyword>
<sequence length="76" mass="8648">MSPLQSALIYAINYLPPILVGIFTYRKMKARYKRPLHQGTDPRVYVVTIFAAAITLLAITLLLYYLISVYYAGYTA</sequence>
<dbReference type="AlphaFoldDB" id="A0A9D1LMK0"/>
<name>A0A9D1LMK0_9CLOT</name>
<protein>
    <submittedName>
        <fullName evidence="2">Uncharacterized protein</fullName>
    </submittedName>
</protein>
<organism evidence="2 3">
    <name type="scientific">Candidatus Ventrousia excrementavium</name>
    <dbReference type="NCBI Taxonomy" id="2840961"/>
    <lineage>
        <taxon>Bacteria</taxon>
        <taxon>Bacillati</taxon>
        <taxon>Bacillota</taxon>
        <taxon>Clostridia</taxon>
        <taxon>Eubacteriales</taxon>
        <taxon>Clostridiaceae</taxon>
        <taxon>Clostridiaceae incertae sedis</taxon>
        <taxon>Candidatus Ventrousia</taxon>
    </lineage>
</organism>
<gene>
    <name evidence="2" type="ORF">IAB67_10020</name>
</gene>
<evidence type="ECO:0000313" key="2">
    <source>
        <dbReference type="EMBL" id="HIU44621.1"/>
    </source>
</evidence>
<feature type="transmembrane region" description="Helical" evidence="1">
    <location>
        <begin position="45"/>
        <end position="67"/>
    </location>
</feature>
<evidence type="ECO:0000256" key="1">
    <source>
        <dbReference type="SAM" id="Phobius"/>
    </source>
</evidence>
<dbReference type="Proteomes" id="UP000824073">
    <property type="component" value="Unassembled WGS sequence"/>
</dbReference>
<evidence type="ECO:0000313" key="3">
    <source>
        <dbReference type="Proteomes" id="UP000824073"/>
    </source>
</evidence>
<accession>A0A9D1LMK0</accession>